<dbReference type="EMBL" id="GDID01006232">
    <property type="protein sequence ID" value="JAP90374.1"/>
    <property type="molecule type" value="Transcribed_RNA"/>
</dbReference>
<organism evidence="1">
    <name type="scientific">Trepomonas sp. PC1</name>
    <dbReference type="NCBI Taxonomy" id="1076344"/>
    <lineage>
        <taxon>Eukaryota</taxon>
        <taxon>Metamonada</taxon>
        <taxon>Diplomonadida</taxon>
        <taxon>Hexamitidae</taxon>
        <taxon>Hexamitinae</taxon>
        <taxon>Trepomonas</taxon>
    </lineage>
</organism>
<reference evidence="1" key="1">
    <citation type="submission" date="2015-07" db="EMBL/GenBank/DDBJ databases">
        <title>Adaptation to a free-living lifestyle via gene acquisitions in the diplomonad Trepomonas sp. PC1.</title>
        <authorList>
            <person name="Xu F."/>
            <person name="Jerlstrom-Hultqvist J."/>
            <person name="Kolisko M."/>
            <person name="Simpson A.G.B."/>
            <person name="Roger A.J."/>
            <person name="Svard S.G."/>
            <person name="Andersson J.O."/>
        </authorList>
    </citation>
    <scope>NUCLEOTIDE SEQUENCE</scope>
    <source>
        <strain evidence="1">PC1</strain>
    </source>
</reference>
<name>A0A146K3B9_9EUKA</name>
<dbReference type="AlphaFoldDB" id="A0A146K3B9"/>
<sequence length="935" mass="108695">NQKEFDAVYYFQQFQEGILRQFKPVKKDLDSTVSYLFVLEQILFQQPCYNALAQAFFKIANVLSTIYTGVEAAHQDILSLFCDIEVTKSSVVAIKRRVASASQKDKKVHDAKNQLAPQGVASFLQIKPFGFYLDMQQQDFAHSYVNLLYETQQSSSTYNLVRDISLMQGFNSLRFENFEKRFQQLGGLKSQNSLISMVNALSLLGGLEHTFQQDAMYFNQHQYFDLKIYLQKLYNLNSKQSNTQFTTQPIQTENSLCSLFNKVNLCDFVSLHQLNHQNRMNQMLKIQIQSDFCPVQLLQTMGYVVNDVEYGLQKFDPEKLEQNVQTLNLTQGKRQIYCLDYEFDQLVSLTNVIATIPPMKLGNCIPQVELLAEDENGIEFMLERLDLPDVQSVEQQINFEMFTYQQETNSSVLKTLQNIEILFDGANSFSAAASYPRIRKLTIVFRIEQLSQVLPQIRLYGVPRCTKRVPCERENLTNFNKTIVVALSHQISEKLIKLQCQDRVTFVLFSLQNFFKHSQHSFSQMVEYMFSQCFDFTLSSKLGCFSDSFILNTYALKKQIPLYYLRSLLMLMNVEHQKIYQAIFPKLLFTQQDYPQPSAISISQHRIFEPRLDQVLQQPHMLKYLCSSQQICANCAKKANTFNCQKCKESFCRQCLCDSLLPIMFQLDFSKCYLLCAQCFQLEFSIQEIISEYLKMQLQQCQSVLESNVQSYKQILDQIEVLAPANTEQIILQIPNRLNLVDNKQNLQLMREKYFSQLKYHGKSLKIQFQTAPRQNEILVTFKQVPANLPFINIDALNSTANRKQIPFQQIQPHDHTIQREGHKLIIDYLLKEKITIKKIQMPNGKAVPYILQIYYLAPHDTDDFIRLKKKPGKLTKAKINCECQKLCMEQIQPKETVGGKYISYQLVNRFQSHRVCIEVIGGDEELLRELVLFE</sequence>
<accession>A0A146K3B9</accession>
<proteinExistence type="predicted"/>
<evidence type="ECO:0000313" key="1">
    <source>
        <dbReference type="EMBL" id="JAP90374.1"/>
    </source>
</evidence>
<gene>
    <name evidence="1" type="ORF">TPC1_30131</name>
</gene>
<feature type="non-terminal residue" evidence="1">
    <location>
        <position position="1"/>
    </location>
</feature>
<protein>
    <submittedName>
        <fullName evidence="1">Uncharacterized protein</fullName>
    </submittedName>
</protein>